<accession>A0A2W1MW20</accession>
<sequence length="217" mass="24878">MFLPKKIHKKLLMKQIFLFFIIFNSVSYGQSEQYSLAGHFGYALSNLSQYYSYVQVNKTECKSTYNIGIELRRQIGQKGIYLQSGIRLTGYGWKNSPVYYNWSSTEIIETTNVNTTNLSFVSIPLIATFKFSKIIPGLTISSGPQISLFSFRKWKQNGDVLSSQWSLPDLAFSVFLSLGYEYKISNTWILGTEVYSNLIPKEVYNFGIAFSGRYILK</sequence>
<protein>
    <submittedName>
        <fullName evidence="1">Uncharacterized protein</fullName>
    </submittedName>
</protein>
<keyword evidence="2" id="KW-1185">Reference proteome</keyword>
<dbReference type="AlphaFoldDB" id="A0A2W1MW20"/>
<comment type="caution">
    <text evidence="1">The sequence shown here is derived from an EMBL/GenBank/DDBJ whole genome shotgun (WGS) entry which is preliminary data.</text>
</comment>
<evidence type="ECO:0000313" key="1">
    <source>
        <dbReference type="EMBL" id="PZE15574.1"/>
    </source>
</evidence>
<reference evidence="1 2" key="1">
    <citation type="submission" date="2018-06" db="EMBL/GenBank/DDBJ databases">
        <title>The draft genome sequence of Crocinitomix sp. SM1701.</title>
        <authorList>
            <person name="Zhang X."/>
        </authorList>
    </citation>
    <scope>NUCLEOTIDE SEQUENCE [LARGE SCALE GENOMIC DNA]</scope>
    <source>
        <strain evidence="1 2">SM1701</strain>
    </source>
</reference>
<gene>
    <name evidence="1" type="ORF">DNU06_17370</name>
</gene>
<organism evidence="1 2">
    <name type="scientific">Putridiphycobacter roseus</name>
    <dbReference type="NCBI Taxonomy" id="2219161"/>
    <lineage>
        <taxon>Bacteria</taxon>
        <taxon>Pseudomonadati</taxon>
        <taxon>Bacteroidota</taxon>
        <taxon>Flavobacteriia</taxon>
        <taxon>Flavobacteriales</taxon>
        <taxon>Crocinitomicaceae</taxon>
        <taxon>Putridiphycobacter</taxon>
    </lineage>
</organism>
<dbReference type="Proteomes" id="UP000249248">
    <property type="component" value="Unassembled WGS sequence"/>
</dbReference>
<evidence type="ECO:0000313" key="2">
    <source>
        <dbReference type="Proteomes" id="UP000249248"/>
    </source>
</evidence>
<dbReference type="EMBL" id="QKSB01000042">
    <property type="protein sequence ID" value="PZE15574.1"/>
    <property type="molecule type" value="Genomic_DNA"/>
</dbReference>
<proteinExistence type="predicted"/>
<name>A0A2W1MW20_9FLAO</name>